<dbReference type="EMBL" id="VIIS01001750">
    <property type="protein sequence ID" value="KAF0293405.1"/>
    <property type="molecule type" value="Genomic_DNA"/>
</dbReference>
<feature type="compositionally biased region" description="Basic and acidic residues" evidence="9">
    <location>
        <begin position="924"/>
        <end position="942"/>
    </location>
</feature>
<dbReference type="Gene3D" id="3.30.30.30">
    <property type="match status" value="1"/>
</dbReference>
<keyword evidence="6" id="KW-0067">ATP-binding</keyword>
<evidence type="ECO:0000256" key="4">
    <source>
        <dbReference type="ARBA" id="ARBA00022741"/>
    </source>
</evidence>
<dbReference type="InterPro" id="IPR013126">
    <property type="entry name" value="Hsp_70_fam"/>
</dbReference>
<dbReference type="FunFam" id="1.20.1270.10:FF:000002">
    <property type="entry name" value="Heat shock 70 kDa protein 4"/>
    <property type="match status" value="1"/>
</dbReference>
<feature type="region of interest" description="Disordered" evidence="9">
    <location>
        <begin position="556"/>
        <end position="622"/>
    </location>
</feature>
<evidence type="ECO:0000256" key="6">
    <source>
        <dbReference type="ARBA" id="ARBA00022840"/>
    </source>
</evidence>
<feature type="compositionally biased region" description="Basic and acidic residues" evidence="9">
    <location>
        <begin position="579"/>
        <end position="622"/>
    </location>
</feature>
<dbReference type="GO" id="GO:0005788">
    <property type="term" value="C:endoplasmic reticulum lumen"/>
    <property type="evidence" value="ECO:0007669"/>
    <property type="project" value="UniProtKB-SubCell"/>
</dbReference>
<dbReference type="OrthoDB" id="10262720at2759"/>
<dbReference type="CDD" id="cd10230">
    <property type="entry name" value="ASKHA_NBD_HSP70_HYOU1"/>
    <property type="match status" value="1"/>
</dbReference>
<feature type="compositionally biased region" description="Acidic residues" evidence="9">
    <location>
        <begin position="689"/>
        <end position="700"/>
    </location>
</feature>
<evidence type="ECO:0000256" key="5">
    <source>
        <dbReference type="ARBA" id="ARBA00022824"/>
    </source>
</evidence>
<proteinExistence type="inferred from homology"/>
<dbReference type="PANTHER" id="PTHR45639:SF3">
    <property type="entry name" value="HYPOXIA UP-REGULATED PROTEIN 1"/>
    <property type="match status" value="1"/>
</dbReference>
<evidence type="ECO:0000313" key="10">
    <source>
        <dbReference type="EMBL" id="KAF0293405.1"/>
    </source>
</evidence>
<dbReference type="SUPFAM" id="SSF100934">
    <property type="entry name" value="Heat shock protein 70kD (HSP70), C-terminal subdomain"/>
    <property type="match status" value="1"/>
</dbReference>
<evidence type="ECO:0000256" key="7">
    <source>
        <dbReference type="ARBA" id="ARBA00023186"/>
    </source>
</evidence>
<dbReference type="PANTHER" id="PTHR45639">
    <property type="entry name" value="HSC70CB, ISOFORM G-RELATED"/>
    <property type="match status" value="1"/>
</dbReference>
<dbReference type="Gene3D" id="3.90.640.10">
    <property type="entry name" value="Actin, Chain A, domain 4"/>
    <property type="match status" value="1"/>
</dbReference>
<protein>
    <recommendedName>
        <fullName evidence="8">Hypoxia up-regulated protein 1</fullName>
    </recommendedName>
</protein>
<evidence type="ECO:0000256" key="9">
    <source>
        <dbReference type="SAM" id="MobiDB-lite"/>
    </source>
</evidence>
<dbReference type="GO" id="GO:0034663">
    <property type="term" value="C:endoplasmic reticulum chaperone complex"/>
    <property type="evidence" value="ECO:0007669"/>
    <property type="project" value="TreeGrafter"/>
</dbReference>
<dbReference type="Proteomes" id="UP000440578">
    <property type="component" value="Unassembled WGS sequence"/>
</dbReference>
<reference evidence="10 11" key="1">
    <citation type="submission" date="2019-07" db="EMBL/GenBank/DDBJ databases">
        <title>Draft genome assembly of a fouling barnacle, Amphibalanus amphitrite (Darwin, 1854): The first reference genome for Thecostraca.</title>
        <authorList>
            <person name="Kim W."/>
        </authorList>
    </citation>
    <scope>NUCLEOTIDE SEQUENCE [LARGE SCALE GENOMIC DNA]</scope>
    <source>
        <strain evidence="10">SNU_AA5</strain>
        <tissue evidence="10">Soma without cirri and trophi</tissue>
    </source>
</reference>
<dbReference type="InterPro" id="IPR043129">
    <property type="entry name" value="ATPase_NBD"/>
</dbReference>
<dbReference type="GO" id="GO:0140662">
    <property type="term" value="F:ATP-dependent protein folding chaperone"/>
    <property type="evidence" value="ECO:0007669"/>
    <property type="project" value="InterPro"/>
</dbReference>
<dbReference type="FunFam" id="3.30.30.30:FF:000004">
    <property type="entry name" value="hypoxia up-regulated protein 1"/>
    <property type="match status" value="1"/>
</dbReference>
<dbReference type="InterPro" id="IPR029047">
    <property type="entry name" value="HSP70_peptide-bd_sf"/>
</dbReference>
<feature type="region of interest" description="Disordered" evidence="9">
    <location>
        <begin position="847"/>
        <end position="942"/>
    </location>
</feature>
<evidence type="ECO:0000256" key="8">
    <source>
        <dbReference type="ARBA" id="ARBA00040503"/>
    </source>
</evidence>
<dbReference type="Gene3D" id="1.20.1270.10">
    <property type="match status" value="1"/>
</dbReference>
<name>A0A6A4VHE3_AMPAM</name>
<dbReference type="GO" id="GO:0030968">
    <property type="term" value="P:endoplasmic reticulum unfolded protein response"/>
    <property type="evidence" value="ECO:0007669"/>
    <property type="project" value="TreeGrafter"/>
</dbReference>
<organism evidence="10 11">
    <name type="scientific">Amphibalanus amphitrite</name>
    <name type="common">Striped barnacle</name>
    <name type="synonym">Balanus amphitrite</name>
    <dbReference type="NCBI Taxonomy" id="1232801"/>
    <lineage>
        <taxon>Eukaryota</taxon>
        <taxon>Metazoa</taxon>
        <taxon>Ecdysozoa</taxon>
        <taxon>Arthropoda</taxon>
        <taxon>Crustacea</taxon>
        <taxon>Multicrustacea</taxon>
        <taxon>Cirripedia</taxon>
        <taxon>Thoracica</taxon>
        <taxon>Thoracicalcarea</taxon>
        <taxon>Balanomorpha</taxon>
        <taxon>Balanoidea</taxon>
        <taxon>Balanidae</taxon>
        <taxon>Amphibalaninae</taxon>
        <taxon>Amphibalanus</taxon>
    </lineage>
</organism>
<keyword evidence="5" id="KW-0256">Endoplasmic reticulum</keyword>
<dbReference type="InterPro" id="IPR029048">
    <property type="entry name" value="HSP70_C_sf"/>
</dbReference>
<keyword evidence="7" id="KW-0143">Chaperone</keyword>
<gene>
    <name evidence="10" type="primary">hyou1</name>
    <name evidence="10" type="ORF">FJT64_008796</name>
</gene>
<evidence type="ECO:0000313" key="11">
    <source>
        <dbReference type="Proteomes" id="UP000440578"/>
    </source>
</evidence>
<dbReference type="AlphaFoldDB" id="A0A6A4VHE3"/>
<evidence type="ECO:0000256" key="1">
    <source>
        <dbReference type="ARBA" id="ARBA00004319"/>
    </source>
</evidence>
<accession>A0A6A4VHE3</accession>
<evidence type="ECO:0000256" key="3">
    <source>
        <dbReference type="ARBA" id="ARBA00022729"/>
    </source>
</evidence>
<comment type="subcellular location">
    <subcellularLocation>
        <location evidence="1">Endoplasmic reticulum lumen</location>
    </subcellularLocation>
</comment>
<dbReference type="Pfam" id="PF00012">
    <property type="entry name" value="HSP70"/>
    <property type="match status" value="2"/>
</dbReference>
<keyword evidence="3" id="KW-0732">Signal</keyword>
<keyword evidence="11" id="KW-1185">Reference proteome</keyword>
<feature type="region of interest" description="Disordered" evidence="9">
    <location>
        <begin position="662"/>
        <end position="705"/>
    </location>
</feature>
<feature type="compositionally biased region" description="Low complexity" evidence="9">
    <location>
        <begin position="874"/>
        <end position="904"/>
    </location>
</feature>
<dbReference type="Gene3D" id="3.30.420.40">
    <property type="match status" value="4"/>
</dbReference>
<dbReference type="SUPFAM" id="SSF53067">
    <property type="entry name" value="Actin-like ATPase domain"/>
    <property type="match status" value="2"/>
</dbReference>
<dbReference type="Gene3D" id="2.60.34.10">
    <property type="entry name" value="Substrate Binding Domain Of DNAk, Chain A, domain 1"/>
    <property type="match status" value="1"/>
</dbReference>
<sequence>MLICKARSLSARTMGGLPRCLLAAGCLLATVALSSGIAVMSIDFGSEWIKVGVVSPGVPLDIALNRESKRKTPAAMALRDGERIFGEDALTTGVRFPALSYQYLLRLAGKQFDNPAVAQFAAHFPYYTLEKDPARGTVLFRHDAETTFSVEELLSMIVTQARVTASEHTGQTVTDAVITVPAFFSQPERRAVLTAAALAGVKVLQLINDNAAVALNYGMFRRSDFNATTQYIMFYDIGADSTAASLVGYQLVKTKERGFTETNPQLQVLGYAYDRTLGGLEMTMRLRDHLAKVFTKNKRTKEDIYSSPRALAKLLKEAERVKKILSANAETVAQVEGLLDEEDFRHTLILVGAGTRVPRIQEMLQKRWGRELGKSVNTDEAAALGAVYRAADLSTGFKVMKFHIKDYVKQPIGVDFERDSEEGGVVTTRKVHRNLFTLGNPYPQKKVITFNRSQQDFGFTVNLGDLSHLPPEEVSVIGGQNLSYVLLDGVADIYAKHSGEGVDSKGIKVHFQMDDSGLLHLTGAEAVFEKRGAGVEEDQDDAGTLAKLSSAFSNLFSGDEEKDKDGNVEEGESDSTARAAKDKDAKKEKKDTDKKEDKKEDKDNNKTADETNKTAKAKEDTPKVKVVKVPIKFHVTNLNVPDLEGEALEKAKLKIADLDEADRQRKRREQARNALESYTNELQSRLYDEPYEEASTEEERDTLRTKASEMSDWLYEEGFHETAAVFEEKLDAMKKLTKALYDRVEEHQKRPDAVQALLDMLNATDHFITQSEDSVKQEIISETDLSGLKKMVNSTKEWLKAKQAEQKKTPLTESPKLRLKPMAEKYVSLDKEVKYVVTKLKVGAAKKIRDEADARAKEAAAKAEEELKKKAKAAEAASNETGEGAAEPPAEQGEAAPAADQQQAEVEKEAAAEPSDASEENDAESDKRKDEEQPSPELHTEL</sequence>
<dbReference type="GO" id="GO:0005524">
    <property type="term" value="F:ATP binding"/>
    <property type="evidence" value="ECO:0007669"/>
    <property type="project" value="UniProtKB-KW"/>
</dbReference>
<evidence type="ECO:0000256" key="2">
    <source>
        <dbReference type="ARBA" id="ARBA00007381"/>
    </source>
</evidence>
<feature type="compositionally biased region" description="Basic and acidic residues" evidence="9">
    <location>
        <begin position="847"/>
        <end position="868"/>
    </location>
</feature>
<dbReference type="PRINTS" id="PR00301">
    <property type="entry name" value="HEATSHOCK70"/>
</dbReference>
<keyword evidence="4" id="KW-0547">Nucleotide-binding</keyword>
<comment type="similarity">
    <text evidence="2">Belongs to the heat shock protein 70 family.</text>
</comment>
<comment type="caution">
    <text evidence="10">The sequence shown here is derived from an EMBL/GenBank/DDBJ whole genome shotgun (WGS) entry which is preliminary data.</text>
</comment>